<evidence type="ECO:0000313" key="3">
    <source>
        <dbReference type="Proteomes" id="UP001165541"/>
    </source>
</evidence>
<dbReference type="RefSeq" id="WP_251778973.1">
    <property type="nucleotide sequence ID" value="NZ_JAMKFE010000007.1"/>
</dbReference>
<dbReference type="SUPFAM" id="SSF52402">
    <property type="entry name" value="Adenine nucleotide alpha hydrolases-like"/>
    <property type="match status" value="1"/>
</dbReference>
<name>A0ABT0YQ33_9BURK</name>
<proteinExistence type="predicted"/>
<comment type="caution">
    <text evidence="2">The sequence shown here is derived from an EMBL/GenBank/DDBJ whole genome shotgun (WGS) entry which is preliminary data.</text>
</comment>
<feature type="region of interest" description="Disordered" evidence="1">
    <location>
        <begin position="196"/>
        <end position="245"/>
    </location>
</feature>
<dbReference type="Gene3D" id="3.40.50.620">
    <property type="entry name" value="HUPs"/>
    <property type="match status" value="1"/>
</dbReference>
<protein>
    <recommendedName>
        <fullName evidence="4">Electron transfer flavoprotein alpha/beta-subunit N-terminal domain-containing protein</fullName>
    </recommendedName>
</protein>
<dbReference type="EMBL" id="JAMKFE010000007">
    <property type="protein sequence ID" value="MCM5680519.1"/>
    <property type="molecule type" value="Genomic_DNA"/>
</dbReference>
<dbReference type="InterPro" id="IPR014729">
    <property type="entry name" value="Rossmann-like_a/b/a_fold"/>
</dbReference>
<keyword evidence="3" id="KW-1185">Reference proteome</keyword>
<dbReference type="Proteomes" id="UP001165541">
    <property type="component" value="Unassembled WGS sequence"/>
</dbReference>
<evidence type="ECO:0000313" key="2">
    <source>
        <dbReference type="EMBL" id="MCM5680519.1"/>
    </source>
</evidence>
<organism evidence="2 3">
    <name type="scientific">Caldimonas mangrovi</name>
    <dbReference type="NCBI Taxonomy" id="2944811"/>
    <lineage>
        <taxon>Bacteria</taxon>
        <taxon>Pseudomonadati</taxon>
        <taxon>Pseudomonadota</taxon>
        <taxon>Betaproteobacteria</taxon>
        <taxon>Burkholderiales</taxon>
        <taxon>Sphaerotilaceae</taxon>
        <taxon>Caldimonas</taxon>
    </lineage>
</organism>
<evidence type="ECO:0008006" key="4">
    <source>
        <dbReference type="Google" id="ProtNLM"/>
    </source>
</evidence>
<evidence type="ECO:0000256" key="1">
    <source>
        <dbReference type="SAM" id="MobiDB-lite"/>
    </source>
</evidence>
<sequence>MSSTQPSLLAVLVSVRIDTTSGRATRSRADTAAIALAQKALGESGEPWLCTAGDMPAGVARDYLAQGVSQLTRVPADGSAGLEEIVQVLATACRDSELVLTGPRGESGPASGLLPYALAKCLQRPLINEVIDLLPETDGGWHVTQALPRGARRSWRLERGTAAVLVTSARLASREDLPLRYSWAAAQAGCLTNGPIATGTPQPARSADWTFEPARRQRRPLAPASTESGAARMARATGSAESSRQGGIVIRDGSAVDKARLLLEHLRKLSLVHPST</sequence>
<reference evidence="2" key="1">
    <citation type="submission" date="2022-05" db="EMBL/GenBank/DDBJ databases">
        <title>Schlegelella sp. nov., isolated from mangrove soil.</title>
        <authorList>
            <person name="Liu Y."/>
            <person name="Ge X."/>
            <person name="Liu W."/>
        </authorList>
    </citation>
    <scope>NUCLEOTIDE SEQUENCE</scope>
    <source>
        <strain evidence="2">S2-27</strain>
    </source>
</reference>
<accession>A0ABT0YQ33</accession>
<gene>
    <name evidence="2" type="ORF">M8A51_13380</name>
</gene>